<sequence>MGIYLPYFKLHFCWLRSLGRITYLSKLIGAYSLAAAMQLELFWVYTCRTSSCFQVVHNSIKRPSEYKNRLKLAGDILPTF</sequence>
<organism evidence="1 2">
    <name type="scientific">Budvicia aquatica</name>
    <dbReference type="NCBI Taxonomy" id="82979"/>
    <lineage>
        <taxon>Bacteria</taxon>
        <taxon>Pseudomonadati</taxon>
        <taxon>Pseudomonadota</taxon>
        <taxon>Gammaproteobacteria</taxon>
        <taxon>Enterobacterales</taxon>
        <taxon>Budviciaceae</taxon>
        <taxon>Budvicia</taxon>
    </lineage>
</organism>
<reference evidence="2" key="1">
    <citation type="submission" date="2017-09" db="EMBL/GenBank/DDBJ databases">
        <title>FDA dAtabase for Regulatory Grade micrObial Sequences (FDA-ARGOS): Supporting development and validation of Infectious Disease Dx tests.</title>
        <authorList>
            <person name="Minogue T."/>
            <person name="Wolcott M."/>
            <person name="Wasieloski L."/>
            <person name="Aguilar W."/>
            <person name="Moore D."/>
            <person name="Tallon L."/>
            <person name="Sadzewicz L."/>
            <person name="Ott S."/>
            <person name="Zhao X."/>
            <person name="Nagaraj S."/>
            <person name="Vavikolanu K."/>
            <person name="Aluvathingal J."/>
            <person name="Nadendla S."/>
            <person name="Sichtig H."/>
        </authorList>
    </citation>
    <scope>NUCLEOTIDE SEQUENCE [LARGE SCALE GENOMIC DNA]</scope>
    <source>
        <strain evidence="2">FDAARGOS_387</strain>
    </source>
</reference>
<name>A0A2C6C840_9GAMM</name>
<comment type="caution">
    <text evidence="1">The sequence shown here is derived from an EMBL/GenBank/DDBJ whole genome shotgun (WGS) entry which is preliminary data.</text>
</comment>
<evidence type="ECO:0000313" key="1">
    <source>
        <dbReference type="EMBL" id="PHI32500.1"/>
    </source>
</evidence>
<accession>A0A2C6C840</accession>
<dbReference type="Proteomes" id="UP000224974">
    <property type="component" value="Unassembled WGS sequence"/>
</dbReference>
<evidence type="ECO:0000313" key="2">
    <source>
        <dbReference type="Proteomes" id="UP000224974"/>
    </source>
</evidence>
<dbReference type="EMBL" id="PDDX01000001">
    <property type="protein sequence ID" value="PHI32500.1"/>
    <property type="molecule type" value="Genomic_DNA"/>
</dbReference>
<gene>
    <name evidence="1" type="ORF">CRN84_25910</name>
</gene>
<dbReference type="AlphaFoldDB" id="A0A2C6C840"/>
<protein>
    <submittedName>
        <fullName evidence="1">Uncharacterized protein</fullName>
    </submittedName>
</protein>
<proteinExistence type="predicted"/>
<keyword evidence="2" id="KW-1185">Reference proteome</keyword>